<dbReference type="EMBL" id="JABFCT010000004">
    <property type="protein sequence ID" value="KAF5876756.1"/>
    <property type="molecule type" value="Genomic_DNA"/>
</dbReference>
<reference evidence="1 2" key="1">
    <citation type="journal article" date="2020" name="Phytopathology">
        <title>A high-quality genome resource of Botrytis fragariae, a new and rapidly spreading fungal pathogen causing strawberry gray mold in the U.S.A.</title>
        <authorList>
            <person name="Wu Y."/>
            <person name="Saski C.A."/>
            <person name="Schnabel G."/>
            <person name="Xiao S."/>
            <person name="Hu M."/>
        </authorList>
    </citation>
    <scope>NUCLEOTIDE SEQUENCE [LARGE SCALE GENOMIC DNA]</scope>
    <source>
        <strain evidence="1 2">BVB16</strain>
    </source>
</reference>
<accession>A0A8H6AZZ0</accession>
<dbReference type="Proteomes" id="UP000531561">
    <property type="component" value="Unassembled WGS sequence"/>
</dbReference>
<organism evidence="1 2">
    <name type="scientific">Botrytis fragariae</name>
    <dbReference type="NCBI Taxonomy" id="1964551"/>
    <lineage>
        <taxon>Eukaryota</taxon>
        <taxon>Fungi</taxon>
        <taxon>Dikarya</taxon>
        <taxon>Ascomycota</taxon>
        <taxon>Pezizomycotina</taxon>
        <taxon>Leotiomycetes</taxon>
        <taxon>Helotiales</taxon>
        <taxon>Sclerotiniaceae</taxon>
        <taxon>Botrytis</taxon>
    </lineage>
</organism>
<dbReference type="RefSeq" id="XP_037195702.1">
    <property type="nucleotide sequence ID" value="XM_037333574.1"/>
</dbReference>
<protein>
    <submittedName>
        <fullName evidence="1">Uncharacterized protein</fullName>
    </submittedName>
</protein>
<evidence type="ECO:0000313" key="2">
    <source>
        <dbReference type="Proteomes" id="UP000531561"/>
    </source>
</evidence>
<gene>
    <name evidence="1" type="ORF">Bfra_003162</name>
</gene>
<dbReference type="GeneID" id="59257266"/>
<evidence type="ECO:0000313" key="1">
    <source>
        <dbReference type="EMBL" id="KAF5876756.1"/>
    </source>
</evidence>
<dbReference type="OrthoDB" id="10359676at2759"/>
<dbReference type="AlphaFoldDB" id="A0A8H6AZZ0"/>
<name>A0A8H6AZZ0_9HELO</name>
<comment type="caution">
    <text evidence="1">The sequence shown here is derived from an EMBL/GenBank/DDBJ whole genome shotgun (WGS) entry which is preliminary data.</text>
</comment>
<proteinExistence type="predicted"/>
<sequence length="93" mass="10394">MICGVGKLLFVYRVPGRRRDLGKTRTTTLIWDEEGWVNGPKKGKEVGALPPDICSFAYVLCAPSARTVFESNISHRRLCDMGLAINQEKEVRA</sequence>
<keyword evidence="2" id="KW-1185">Reference proteome</keyword>